<name>A0A9P6KDU2_9FUNG</name>
<gene>
    <name evidence="6" type="ORF">BGW38_002015</name>
</gene>
<feature type="compositionally biased region" description="Low complexity" evidence="5">
    <location>
        <begin position="489"/>
        <end position="514"/>
    </location>
</feature>
<dbReference type="GO" id="GO:0005768">
    <property type="term" value="C:endosome"/>
    <property type="evidence" value="ECO:0007669"/>
    <property type="project" value="TreeGrafter"/>
</dbReference>
<feature type="compositionally biased region" description="Basic and acidic residues" evidence="5">
    <location>
        <begin position="552"/>
        <end position="563"/>
    </location>
</feature>
<evidence type="ECO:0000256" key="5">
    <source>
        <dbReference type="SAM" id="MobiDB-lite"/>
    </source>
</evidence>
<evidence type="ECO:0000256" key="3">
    <source>
        <dbReference type="ARBA" id="ARBA00023054"/>
    </source>
</evidence>
<feature type="region of interest" description="Disordered" evidence="5">
    <location>
        <begin position="489"/>
        <end position="602"/>
    </location>
</feature>
<evidence type="ECO:0000313" key="7">
    <source>
        <dbReference type="Proteomes" id="UP000780801"/>
    </source>
</evidence>
<keyword evidence="7" id="KW-1185">Reference proteome</keyword>
<comment type="similarity">
    <text evidence="1">Belongs to the ATG14 family.</text>
</comment>
<dbReference type="Proteomes" id="UP000780801">
    <property type="component" value="Unassembled WGS sequence"/>
</dbReference>
<proteinExistence type="inferred from homology"/>
<dbReference type="OrthoDB" id="16772at2759"/>
<reference evidence="6" key="1">
    <citation type="journal article" date="2020" name="Fungal Divers.">
        <title>Resolving the Mortierellaceae phylogeny through synthesis of multi-gene phylogenetics and phylogenomics.</title>
        <authorList>
            <person name="Vandepol N."/>
            <person name="Liber J."/>
            <person name="Desiro A."/>
            <person name="Na H."/>
            <person name="Kennedy M."/>
            <person name="Barry K."/>
            <person name="Grigoriev I.V."/>
            <person name="Miller A.N."/>
            <person name="O'Donnell K."/>
            <person name="Stajich J.E."/>
            <person name="Bonito G."/>
        </authorList>
    </citation>
    <scope>NUCLEOTIDE SEQUENCE</scope>
    <source>
        <strain evidence="6">KOD1015</strain>
    </source>
</reference>
<dbReference type="GO" id="GO:0032991">
    <property type="term" value="C:protein-containing complex"/>
    <property type="evidence" value="ECO:0007669"/>
    <property type="project" value="UniProtKB-ARBA"/>
</dbReference>
<feature type="compositionally biased region" description="Polar residues" evidence="5">
    <location>
        <begin position="164"/>
        <end position="186"/>
    </location>
</feature>
<evidence type="ECO:0000256" key="2">
    <source>
        <dbReference type="ARBA" id="ARBA00013807"/>
    </source>
</evidence>
<dbReference type="GO" id="GO:0035493">
    <property type="term" value="P:SNARE complex assembly"/>
    <property type="evidence" value="ECO:0007669"/>
    <property type="project" value="TreeGrafter"/>
</dbReference>
<feature type="compositionally biased region" description="Polar residues" evidence="5">
    <location>
        <begin position="531"/>
        <end position="547"/>
    </location>
</feature>
<dbReference type="Pfam" id="PF10186">
    <property type="entry name" value="ATG14"/>
    <property type="match status" value="1"/>
</dbReference>
<protein>
    <recommendedName>
        <fullName evidence="2">Autophagy-related protein 14</fullName>
    </recommendedName>
</protein>
<dbReference type="InterPro" id="IPR018791">
    <property type="entry name" value="UV_resistance/autophagy_Atg14"/>
</dbReference>
<feature type="coiled-coil region" evidence="4">
    <location>
        <begin position="63"/>
        <end position="90"/>
    </location>
</feature>
<evidence type="ECO:0000256" key="4">
    <source>
        <dbReference type="SAM" id="Coils"/>
    </source>
</evidence>
<dbReference type="AlphaFoldDB" id="A0A9P6KDU2"/>
<dbReference type="EMBL" id="JAABOA010001672">
    <property type="protein sequence ID" value="KAF9581095.1"/>
    <property type="molecule type" value="Genomic_DNA"/>
</dbReference>
<feature type="region of interest" description="Disordered" evidence="5">
    <location>
        <begin position="158"/>
        <end position="189"/>
    </location>
</feature>
<evidence type="ECO:0000313" key="6">
    <source>
        <dbReference type="EMBL" id="KAF9581095.1"/>
    </source>
</evidence>
<feature type="compositionally biased region" description="Polar residues" evidence="5">
    <location>
        <begin position="592"/>
        <end position="602"/>
    </location>
</feature>
<feature type="region of interest" description="Disordered" evidence="5">
    <location>
        <begin position="664"/>
        <end position="706"/>
    </location>
</feature>
<evidence type="ECO:0000256" key="1">
    <source>
        <dbReference type="ARBA" id="ARBA00009574"/>
    </source>
</evidence>
<sequence>MRGVWGRGNVDRLHQHWDDIRNATAYRDRLSTQVNQVLNPNLKRYQMCLAQRAMAVDHNETIAEEKRLLLSELEQDRQQLARLRAGLNQRRETLKLSQARFQVAKMGNPQTITHSINRINDRWASVHQKLAHSRLVLVEELVTLFDLKHLPERRRQPPLLDANLSDTDQTSTILGGSNSSTSQPQKRATKLRVRDYLDEDSWNEYVIVGRPLPTGYFENYDRDEINTTIENVIHMMTLVACYLGIKLPFETFTRQSRYYIQASFTPSSKRAPLFLSENNLTSFAAGLGHLNYNIAYLCHSQGVYVTLAKAANTLENLLACCQAPNLGRYTNYTTMIAVKAETREKGVLEGTMTQEKSGRRLPSVGGHEMMLGHAEELGIPTTTISPPSDDGDFEKIIESDIRFGGYRRSSNRRSDKQESLLWCPGQEPFVLDVQELVTLIRSRREEEAPVWGGLQLQDAVAAAHLDSMDEDYFLHDDQEEEDGMYTLGADANAESGNSSSSSTSSNGNSSSLAAAGGGSARRDRDRDRDQTPSTGTSSAVLGLTSQRRPPHPGRDRRSSRLSEDLDGGGVSNKDNSSTGSSNGANTRHTHLSEPSTPRQPENWTFLDVDTVRVPSTISHGPGHGLLAGRGWPDMTMLKQLGTAVGGAAVGLVNNATSVAMHRVQGSASGSSGNGGTTAATHDRKRSGRTSYSADGRFYPAISSSAP</sequence>
<dbReference type="GO" id="GO:0000323">
    <property type="term" value="C:lytic vacuole"/>
    <property type="evidence" value="ECO:0007669"/>
    <property type="project" value="TreeGrafter"/>
</dbReference>
<dbReference type="PANTHER" id="PTHR15157">
    <property type="entry name" value="UV RADIATION RESISTANCE-ASSOCIATED GENE PROTEIN"/>
    <property type="match status" value="1"/>
</dbReference>
<comment type="caution">
    <text evidence="6">The sequence shown here is derived from an EMBL/GenBank/DDBJ whole genome shotgun (WGS) entry which is preliminary data.</text>
</comment>
<dbReference type="GO" id="GO:0000149">
    <property type="term" value="F:SNARE binding"/>
    <property type="evidence" value="ECO:0007669"/>
    <property type="project" value="TreeGrafter"/>
</dbReference>
<feature type="compositionally biased region" description="Basic and acidic residues" evidence="5">
    <location>
        <begin position="520"/>
        <end position="530"/>
    </location>
</feature>
<dbReference type="PANTHER" id="PTHR15157:SF13">
    <property type="entry name" value="AUTOPHAGY-RELATED PROTEIN 14"/>
    <property type="match status" value="1"/>
</dbReference>
<organism evidence="6 7">
    <name type="scientific">Lunasporangiospora selenospora</name>
    <dbReference type="NCBI Taxonomy" id="979761"/>
    <lineage>
        <taxon>Eukaryota</taxon>
        <taxon>Fungi</taxon>
        <taxon>Fungi incertae sedis</taxon>
        <taxon>Mucoromycota</taxon>
        <taxon>Mortierellomycotina</taxon>
        <taxon>Mortierellomycetes</taxon>
        <taxon>Mortierellales</taxon>
        <taxon>Mortierellaceae</taxon>
        <taxon>Lunasporangiospora</taxon>
    </lineage>
</organism>
<feature type="compositionally biased region" description="Low complexity" evidence="5">
    <location>
        <begin position="575"/>
        <end position="586"/>
    </location>
</feature>
<keyword evidence="3 4" id="KW-0175">Coiled coil</keyword>
<accession>A0A9P6KDU2</accession>